<accession>A0A916UB02</accession>
<dbReference type="PANTHER" id="PTHR12154">
    <property type="entry name" value="GLYCOSYL TRANSFERASE-RELATED"/>
    <property type="match status" value="1"/>
</dbReference>
<comment type="caution">
    <text evidence="6">The sequence shown here is derived from an EMBL/GenBank/DDBJ whole genome shotgun (WGS) entry which is preliminary data.</text>
</comment>
<dbReference type="InterPro" id="IPR013969">
    <property type="entry name" value="Oligosacch_biosynth_Alg14"/>
</dbReference>
<keyword evidence="7" id="KW-1185">Reference proteome</keyword>
<dbReference type="PANTHER" id="PTHR12154:SF4">
    <property type="entry name" value="UDP-N-ACETYLGLUCOSAMINE TRANSFERASE SUBUNIT ALG14 HOMOLOG"/>
    <property type="match status" value="1"/>
</dbReference>
<evidence type="ECO:0000256" key="5">
    <source>
        <dbReference type="ARBA" id="ARBA00023136"/>
    </source>
</evidence>
<evidence type="ECO:0000256" key="4">
    <source>
        <dbReference type="ARBA" id="ARBA00022989"/>
    </source>
</evidence>
<dbReference type="AlphaFoldDB" id="A0A916UB02"/>
<keyword evidence="4" id="KW-1133">Transmembrane helix</keyword>
<dbReference type="GO" id="GO:0006488">
    <property type="term" value="P:dolichol-linked oligosaccharide biosynthetic process"/>
    <property type="evidence" value="ECO:0007669"/>
    <property type="project" value="InterPro"/>
</dbReference>
<reference evidence="6" key="2">
    <citation type="submission" date="2020-09" db="EMBL/GenBank/DDBJ databases">
        <authorList>
            <person name="Sun Q."/>
            <person name="Zhou Y."/>
        </authorList>
    </citation>
    <scope>NUCLEOTIDE SEQUENCE</scope>
    <source>
        <strain evidence="6">CGMCC 1.15343</strain>
    </source>
</reference>
<dbReference type="Gene3D" id="3.40.50.2000">
    <property type="entry name" value="Glycogen Phosphorylase B"/>
    <property type="match status" value="1"/>
</dbReference>
<reference evidence="6" key="1">
    <citation type="journal article" date="2014" name="Int. J. Syst. Evol. Microbiol.">
        <title>Complete genome sequence of Corynebacterium casei LMG S-19264T (=DSM 44701T), isolated from a smear-ripened cheese.</title>
        <authorList>
            <consortium name="US DOE Joint Genome Institute (JGI-PGF)"/>
            <person name="Walter F."/>
            <person name="Albersmeier A."/>
            <person name="Kalinowski J."/>
            <person name="Ruckert C."/>
        </authorList>
    </citation>
    <scope>NUCLEOTIDE SEQUENCE</scope>
    <source>
        <strain evidence="6">CGMCC 1.15343</strain>
    </source>
</reference>
<protein>
    <submittedName>
        <fullName evidence="6">Glucosyl transferase</fullName>
    </submittedName>
</protein>
<evidence type="ECO:0000313" key="7">
    <source>
        <dbReference type="Proteomes" id="UP000651668"/>
    </source>
</evidence>
<evidence type="ECO:0000256" key="1">
    <source>
        <dbReference type="ARBA" id="ARBA00004389"/>
    </source>
</evidence>
<keyword evidence="6" id="KW-0808">Transferase</keyword>
<keyword evidence="3" id="KW-0256">Endoplasmic reticulum</keyword>
<evidence type="ECO:0000256" key="2">
    <source>
        <dbReference type="ARBA" id="ARBA00022692"/>
    </source>
</evidence>
<sequence>MKVLAVASKGGHWVELLRLLPAFSGMEVVYVSTDSNLSATVEGSKFYSVPDANRWNKYKLIRIFIQLFDIVRREKPNFVISTGAAPGLMALMAAKILGIKTIWIDTIASAEKLSLSGRIALKFVDRLYTQWPDLSGPKIIYAGNILL</sequence>
<evidence type="ECO:0000313" key="6">
    <source>
        <dbReference type="EMBL" id="GGC64481.1"/>
    </source>
</evidence>
<dbReference type="EMBL" id="BMIL01000005">
    <property type="protein sequence ID" value="GGC64481.1"/>
    <property type="molecule type" value="Genomic_DNA"/>
</dbReference>
<name>A0A916UB02_9SPHI</name>
<dbReference type="Pfam" id="PF08660">
    <property type="entry name" value="Alg14"/>
    <property type="match status" value="1"/>
</dbReference>
<comment type="subcellular location">
    <subcellularLocation>
        <location evidence="1">Endoplasmic reticulum membrane</location>
        <topology evidence="1">Single-pass membrane protein</topology>
    </subcellularLocation>
</comment>
<dbReference type="Proteomes" id="UP000651668">
    <property type="component" value="Unassembled WGS sequence"/>
</dbReference>
<evidence type="ECO:0000256" key="3">
    <source>
        <dbReference type="ARBA" id="ARBA00022824"/>
    </source>
</evidence>
<proteinExistence type="predicted"/>
<keyword evidence="2" id="KW-0812">Transmembrane</keyword>
<dbReference type="RefSeq" id="WP_188626513.1">
    <property type="nucleotide sequence ID" value="NZ_BMIL01000005.1"/>
</dbReference>
<organism evidence="6 7">
    <name type="scientific">Pedobacter quisquiliarum</name>
    <dbReference type="NCBI Taxonomy" id="1834438"/>
    <lineage>
        <taxon>Bacteria</taxon>
        <taxon>Pseudomonadati</taxon>
        <taxon>Bacteroidota</taxon>
        <taxon>Sphingobacteriia</taxon>
        <taxon>Sphingobacteriales</taxon>
        <taxon>Sphingobacteriaceae</taxon>
        <taxon>Pedobacter</taxon>
    </lineage>
</organism>
<dbReference type="GO" id="GO:0004577">
    <property type="term" value="F:N-acetylglucosaminyldiphosphodolichol N-acetylglucosaminyltransferase activity"/>
    <property type="evidence" value="ECO:0007669"/>
    <property type="project" value="TreeGrafter"/>
</dbReference>
<dbReference type="SUPFAM" id="SSF53756">
    <property type="entry name" value="UDP-Glycosyltransferase/glycogen phosphorylase"/>
    <property type="match status" value="1"/>
</dbReference>
<keyword evidence="5" id="KW-0472">Membrane</keyword>
<gene>
    <name evidence="6" type="ORF">GCM10011387_17610</name>
</gene>